<feature type="region of interest" description="Disordered" evidence="1">
    <location>
        <begin position="1"/>
        <end position="32"/>
    </location>
</feature>
<reference evidence="3" key="1">
    <citation type="submission" date="2018-07" db="EMBL/GenBank/DDBJ databases">
        <authorList>
            <person name="Peiro R."/>
            <person name="Begona"/>
            <person name="Cbmso G."/>
            <person name="Lopez M."/>
            <person name="Gonzalez S."/>
        </authorList>
    </citation>
    <scope>NUCLEOTIDE SEQUENCE [LARGE SCALE GENOMIC DNA]</scope>
</reference>
<evidence type="ECO:0000256" key="1">
    <source>
        <dbReference type="SAM" id="MobiDB-lite"/>
    </source>
</evidence>
<keyword evidence="3" id="KW-1185">Reference proteome</keyword>
<dbReference type="EMBL" id="UEYP01000001">
    <property type="protein sequence ID" value="SSC65879.1"/>
    <property type="molecule type" value="Genomic_DNA"/>
</dbReference>
<evidence type="ECO:0000313" key="2">
    <source>
        <dbReference type="EMBL" id="SSC65879.1"/>
    </source>
</evidence>
<dbReference type="OrthoDB" id="8404130at2"/>
<accession>A0A376ADF2</accession>
<feature type="compositionally biased region" description="Basic and acidic residues" evidence="1">
    <location>
        <begin position="85"/>
        <end position="97"/>
    </location>
</feature>
<proteinExistence type="predicted"/>
<feature type="compositionally biased region" description="Low complexity" evidence="1">
    <location>
        <begin position="66"/>
        <end position="78"/>
    </location>
</feature>
<evidence type="ECO:0000313" key="3">
    <source>
        <dbReference type="Proteomes" id="UP000254764"/>
    </source>
</evidence>
<protein>
    <submittedName>
        <fullName evidence="2">Uncharacterized protein</fullName>
    </submittedName>
</protein>
<organism evidence="2 3">
    <name type="scientific">Ciceribacter selenitireducens ATCC BAA-1503</name>
    <dbReference type="NCBI Taxonomy" id="1336235"/>
    <lineage>
        <taxon>Bacteria</taxon>
        <taxon>Pseudomonadati</taxon>
        <taxon>Pseudomonadota</taxon>
        <taxon>Alphaproteobacteria</taxon>
        <taxon>Hyphomicrobiales</taxon>
        <taxon>Rhizobiaceae</taxon>
        <taxon>Ciceribacter</taxon>
    </lineage>
</organism>
<name>A0A376ADF2_9HYPH</name>
<dbReference type="AlphaFoldDB" id="A0A376ADF2"/>
<gene>
    <name evidence="2" type="ORF">RHIZ70_1587</name>
</gene>
<dbReference type="Proteomes" id="UP000254764">
    <property type="component" value="Unassembled WGS sequence"/>
</dbReference>
<dbReference type="RefSeq" id="WP_115668901.1">
    <property type="nucleotide sequence ID" value="NZ_UEYP01000001.1"/>
</dbReference>
<feature type="region of interest" description="Disordered" evidence="1">
    <location>
        <begin position="51"/>
        <end position="118"/>
    </location>
</feature>
<sequence>MNATMMEASTKPAEVARTGAASPVEPQSPGENAAVGEIFSHWLEQAGSSATSATMGVQWDDEEEPQAPAAAQKAYVPATWLDALGEGHSEPRPDRSDQISAVNSDDNGLYRMFRTVSP</sequence>